<sequence>MPAGNYCCIPGQQKQLVVRMSLRGMSTKDISIATGISARAVSLSELQEALFIAHEGDIDTITISRALYRGGYTRKKV</sequence>
<gene>
    <name evidence="1" type="ORF">BDN70DRAFT_886343</name>
</gene>
<feature type="non-terminal residue" evidence="1">
    <location>
        <position position="77"/>
    </location>
</feature>
<reference evidence="1" key="1">
    <citation type="submission" date="2020-11" db="EMBL/GenBank/DDBJ databases">
        <authorList>
            <consortium name="DOE Joint Genome Institute"/>
            <person name="Ahrendt S."/>
            <person name="Riley R."/>
            <person name="Andreopoulos W."/>
            <person name="Labutti K."/>
            <person name="Pangilinan J."/>
            <person name="Ruiz-Duenas F.J."/>
            <person name="Barrasa J.M."/>
            <person name="Sanchez-Garcia M."/>
            <person name="Camarero S."/>
            <person name="Miyauchi S."/>
            <person name="Serrano A."/>
            <person name="Linde D."/>
            <person name="Babiker R."/>
            <person name="Drula E."/>
            <person name="Ayuso-Fernandez I."/>
            <person name="Pacheco R."/>
            <person name="Padilla G."/>
            <person name="Ferreira P."/>
            <person name="Barriuso J."/>
            <person name="Kellner H."/>
            <person name="Castanera R."/>
            <person name="Alfaro M."/>
            <person name="Ramirez L."/>
            <person name="Pisabarro A.G."/>
            <person name="Kuo A."/>
            <person name="Tritt A."/>
            <person name="Lipzen A."/>
            <person name="He G."/>
            <person name="Yan M."/>
            <person name="Ng V."/>
            <person name="Cullen D."/>
            <person name="Martin F."/>
            <person name="Rosso M.-N."/>
            <person name="Henrissat B."/>
            <person name="Hibbett D."/>
            <person name="Martinez A.T."/>
            <person name="Grigoriev I.V."/>
        </authorList>
    </citation>
    <scope>NUCLEOTIDE SEQUENCE</scope>
    <source>
        <strain evidence="1">CIRM-BRFM 674</strain>
    </source>
</reference>
<evidence type="ECO:0000313" key="1">
    <source>
        <dbReference type="EMBL" id="KAF9472992.1"/>
    </source>
</evidence>
<protein>
    <submittedName>
        <fullName evidence="1">Uncharacterized protein</fullName>
    </submittedName>
</protein>
<accession>A0A9P5YPG5</accession>
<proteinExistence type="predicted"/>
<dbReference type="Proteomes" id="UP000807469">
    <property type="component" value="Unassembled WGS sequence"/>
</dbReference>
<keyword evidence="2" id="KW-1185">Reference proteome</keyword>
<dbReference type="EMBL" id="MU155479">
    <property type="protein sequence ID" value="KAF9472992.1"/>
    <property type="molecule type" value="Genomic_DNA"/>
</dbReference>
<organism evidence="1 2">
    <name type="scientific">Pholiota conissans</name>
    <dbReference type="NCBI Taxonomy" id="109636"/>
    <lineage>
        <taxon>Eukaryota</taxon>
        <taxon>Fungi</taxon>
        <taxon>Dikarya</taxon>
        <taxon>Basidiomycota</taxon>
        <taxon>Agaricomycotina</taxon>
        <taxon>Agaricomycetes</taxon>
        <taxon>Agaricomycetidae</taxon>
        <taxon>Agaricales</taxon>
        <taxon>Agaricineae</taxon>
        <taxon>Strophariaceae</taxon>
        <taxon>Pholiota</taxon>
    </lineage>
</organism>
<name>A0A9P5YPG5_9AGAR</name>
<comment type="caution">
    <text evidence="1">The sequence shown here is derived from an EMBL/GenBank/DDBJ whole genome shotgun (WGS) entry which is preliminary data.</text>
</comment>
<dbReference type="AlphaFoldDB" id="A0A9P5YPG5"/>
<evidence type="ECO:0000313" key="2">
    <source>
        <dbReference type="Proteomes" id="UP000807469"/>
    </source>
</evidence>